<organism evidence="3 4">
    <name type="scientific">Geodia barretti</name>
    <name type="common">Barrett's horny sponge</name>
    <dbReference type="NCBI Taxonomy" id="519541"/>
    <lineage>
        <taxon>Eukaryota</taxon>
        <taxon>Metazoa</taxon>
        <taxon>Porifera</taxon>
        <taxon>Demospongiae</taxon>
        <taxon>Heteroscleromorpha</taxon>
        <taxon>Tetractinellida</taxon>
        <taxon>Astrophorina</taxon>
        <taxon>Geodiidae</taxon>
        <taxon>Geodia</taxon>
    </lineage>
</organism>
<proteinExistence type="predicted"/>
<evidence type="ECO:0000256" key="1">
    <source>
        <dbReference type="SAM" id="Phobius"/>
    </source>
</evidence>
<evidence type="ECO:0000313" key="3">
    <source>
        <dbReference type="EMBL" id="CAI8048995.1"/>
    </source>
</evidence>
<feature type="transmembrane region" description="Helical" evidence="1">
    <location>
        <begin position="46"/>
        <end position="70"/>
    </location>
</feature>
<evidence type="ECO:0000313" key="4">
    <source>
        <dbReference type="Proteomes" id="UP001174909"/>
    </source>
</evidence>
<feature type="chain" id="PRO_5041434775" evidence="2">
    <location>
        <begin position="23"/>
        <end position="102"/>
    </location>
</feature>
<keyword evidence="2" id="KW-0732">Signal</keyword>
<keyword evidence="1" id="KW-1133">Transmembrane helix</keyword>
<dbReference type="AlphaFoldDB" id="A0AA35TIN7"/>
<feature type="signal peptide" evidence="2">
    <location>
        <begin position="1"/>
        <end position="22"/>
    </location>
</feature>
<keyword evidence="1" id="KW-0472">Membrane</keyword>
<name>A0AA35TIN7_GEOBA</name>
<evidence type="ECO:0000256" key="2">
    <source>
        <dbReference type="SAM" id="SignalP"/>
    </source>
</evidence>
<comment type="caution">
    <text evidence="3">The sequence shown here is derived from an EMBL/GenBank/DDBJ whole genome shotgun (WGS) entry which is preliminary data.</text>
</comment>
<keyword evidence="4" id="KW-1185">Reference proteome</keyword>
<gene>
    <name evidence="3" type="ORF">GBAR_LOCUS26986</name>
</gene>
<keyword evidence="1" id="KW-0812">Transmembrane</keyword>
<sequence length="102" mass="11009">MNATQSVCVLVIVLCSFQPILSQTSRCECNGEEVDCDDPCIRNGFGIAGGIIGGLIFIVVMSVVLCCVCYHCKRRQLLQPPAAAVTTTSDFPANHFHSSHYS</sequence>
<accession>A0AA35TIN7</accession>
<reference evidence="3" key="1">
    <citation type="submission" date="2023-03" db="EMBL/GenBank/DDBJ databases">
        <authorList>
            <person name="Steffen K."/>
            <person name="Cardenas P."/>
        </authorList>
    </citation>
    <scope>NUCLEOTIDE SEQUENCE</scope>
</reference>
<protein>
    <submittedName>
        <fullName evidence="3">Uncharacterized protein</fullName>
    </submittedName>
</protein>
<dbReference type="EMBL" id="CASHTH010003768">
    <property type="protein sequence ID" value="CAI8048995.1"/>
    <property type="molecule type" value="Genomic_DNA"/>
</dbReference>
<dbReference type="Proteomes" id="UP001174909">
    <property type="component" value="Unassembled WGS sequence"/>
</dbReference>